<dbReference type="InterPro" id="IPR051447">
    <property type="entry name" value="Lipoprotein-release_system"/>
</dbReference>
<keyword evidence="5 7" id="KW-1133">Transmembrane helix</keyword>
<dbReference type="GO" id="GO:0098797">
    <property type="term" value="C:plasma membrane protein complex"/>
    <property type="evidence" value="ECO:0007669"/>
    <property type="project" value="TreeGrafter"/>
</dbReference>
<dbReference type="PANTHER" id="PTHR30489">
    <property type="entry name" value="LIPOPROTEIN-RELEASING SYSTEM TRANSMEMBRANE PROTEIN LOLE"/>
    <property type="match status" value="1"/>
</dbReference>
<dbReference type="GO" id="GO:0044874">
    <property type="term" value="P:lipoprotein localization to outer membrane"/>
    <property type="evidence" value="ECO:0007669"/>
    <property type="project" value="TreeGrafter"/>
</dbReference>
<dbReference type="RefSeq" id="WP_006863038.1">
    <property type="nucleotide sequence ID" value="NZ_ACCL02000016.1"/>
</dbReference>
<evidence type="ECO:0000256" key="3">
    <source>
        <dbReference type="ARBA" id="ARBA00022475"/>
    </source>
</evidence>
<gene>
    <name evidence="9" type="ORF">BRYFOR_08261</name>
</gene>
<comment type="subcellular location">
    <subcellularLocation>
        <location evidence="1">Cell membrane</location>
        <topology evidence="1">Multi-pass membrane protein</topology>
    </subcellularLocation>
</comment>
<evidence type="ECO:0000256" key="6">
    <source>
        <dbReference type="ARBA" id="ARBA00023136"/>
    </source>
</evidence>
<keyword evidence="3" id="KW-1003">Cell membrane</keyword>
<evidence type="ECO:0000256" key="5">
    <source>
        <dbReference type="ARBA" id="ARBA00022989"/>
    </source>
</evidence>
<evidence type="ECO:0000256" key="1">
    <source>
        <dbReference type="ARBA" id="ARBA00004651"/>
    </source>
</evidence>
<dbReference type="STRING" id="168384.SAMN05660368_02564"/>
<feature type="transmembrane region" description="Helical" evidence="7">
    <location>
        <begin position="364"/>
        <end position="382"/>
    </location>
</feature>
<sequence length="833" mass="93575">MVKVENRKTLWFLTKQFLKINRARNFIAILAIILTSTLFTTLFTGAGSLFLSQLETNKKKYITDCHAIIQQLSSEEGQRAEAVLKDVSFVEKYGKDIFLGIASGENFPYLLELHAGDENSARNRFALPTQGRMPQTKDEIAVSTTVLDALGIPHKTGEKITLPVSVSDGALEEETFTLCGYWKGDLVSQYQFAWVSEDYAQEKLASDNISGNVFSYAVWFKNTRTISENILTLNELSGLSESGRSGNGFSISPAYEIAFSGEGGISVSSIAAFLVVILLAGYLIIYNIFNISVKNDIRTYGLLKNVGTTGKQLKKIVRMQALVLSAAGIPIGLAAGYIAGVLLIPVLTASLNEKTETVSAAHPLIFLFSAAFSLLTVYLSVLQACRIAARVSPVEALRLAENPQTRRKNKKNFSVSCMGMALQNMSGNWKKGVIVMMSIAISLTTLNVAGILISRHNFKDISDLYLAADFQLSKLTSTADFADFHAISPEIRQTLDVCPYAQETGYTYFSRETLSMPEHLRKTYERITDKYLKQWGYDWDETWQEISASNQIPVLYMGISRAVFDQLDWRGEPASWEDFQSGQYVIVNYPYNYYVDKTDYYYKKGDSLTMTYQSGEEKTYEVLEEAMLPYLLDFPYTELISVKVYVPDTEYIACTGDNSAMRAIINAIPGQEKKVQQYIEELILTKDDTFQFTSVLDLKKDFNRYLSKYYIIGGLLAFVLALIGIMNFYNTTATSLISRKKELALLEAVGMTKKQLLGMLVFEGLFYLCGAVIMAGILTFLYSRRFTDRAIPLYAFLPFALMIPVLLFIAWAIPKAQFRKMNRESVVERIRQQ</sequence>
<feature type="transmembrane region" description="Helical" evidence="7">
    <location>
        <begin position="433"/>
        <end position="453"/>
    </location>
</feature>
<dbReference type="Pfam" id="PF02687">
    <property type="entry name" value="FtsX"/>
    <property type="match status" value="2"/>
</dbReference>
<keyword evidence="10" id="KW-1185">Reference proteome</keyword>
<dbReference type="Proteomes" id="UP000005561">
    <property type="component" value="Unassembled WGS sequence"/>
</dbReference>
<keyword evidence="4 7" id="KW-0812">Transmembrane</keyword>
<feature type="transmembrane region" description="Helical" evidence="7">
    <location>
        <begin position="793"/>
        <end position="813"/>
    </location>
</feature>
<proteinExistence type="inferred from homology"/>
<evidence type="ECO:0000256" key="2">
    <source>
        <dbReference type="ARBA" id="ARBA00005236"/>
    </source>
</evidence>
<evidence type="ECO:0000256" key="7">
    <source>
        <dbReference type="SAM" id="Phobius"/>
    </source>
</evidence>
<evidence type="ECO:0000259" key="8">
    <source>
        <dbReference type="Pfam" id="PF02687"/>
    </source>
</evidence>
<keyword evidence="6 7" id="KW-0472">Membrane</keyword>
<evidence type="ECO:0000313" key="10">
    <source>
        <dbReference type="Proteomes" id="UP000005561"/>
    </source>
</evidence>
<feature type="domain" description="ABC3 transporter permease C-terminal" evidence="8">
    <location>
        <begin position="272"/>
        <end position="387"/>
    </location>
</feature>
<reference evidence="9" key="1">
    <citation type="submission" date="2009-07" db="EMBL/GenBank/DDBJ databases">
        <authorList>
            <person name="Weinstock G."/>
            <person name="Sodergren E."/>
            <person name="Clifton S."/>
            <person name="Fulton L."/>
            <person name="Fulton B."/>
            <person name="Courtney L."/>
            <person name="Fronick C."/>
            <person name="Harrison M."/>
            <person name="Strong C."/>
            <person name="Farmer C."/>
            <person name="Delahaunty K."/>
            <person name="Markovic C."/>
            <person name="Hall O."/>
            <person name="Minx P."/>
            <person name="Tomlinson C."/>
            <person name="Mitreva M."/>
            <person name="Nelson J."/>
            <person name="Hou S."/>
            <person name="Wollam A."/>
            <person name="Pepin K.H."/>
            <person name="Johnson M."/>
            <person name="Bhonagiri V."/>
            <person name="Nash W.E."/>
            <person name="Warren W."/>
            <person name="Chinwalla A."/>
            <person name="Mardis E.R."/>
            <person name="Wilson R.K."/>
        </authorList>
    </citation>
    <scope>NUCLEOTIDE SEQUENCE [LARGE SCALE GENOMIC DNA]</scope>
    <source>
        <strain evidence="9">DSM 14469</strain>
    </source>
</reference>
<feature type="transmembrane region" description="Helical" evidence="7">
    <location>
        <begin position="760"/>
        <end position="781"/>
    </location>
</feature>
<evidence type="ECO:0000256" key="4">
    <source>
        <dbReference type="ARBA" id="ARBA00022692"/>
    </source>
</evidence>
<evidence type="ECO:0000313" key="9">
    <source>
        <dbReference type="EMBL" id="EET59645.1"/>
    </source>
</evidence>
<dbReference type="PANTHER" id="PTHR30489:SF0">
    <property type="entry name" value="LIPOPROTEIN-RELEASING SYSTEM TRANSMEMBRANE PROTEIN LOLE"/>
    <property type="match status" value="1"/>
</dbReference>
<feature type="transmembrane region" description="Helical" evidence="7">
    <location>
        <begin position="321"/>
        <end position="344"/>
    </location>
</feature>
<comment type="similarity">
    <text evidence="2">Belongs to the ABC-4 integral membrane protein family. LolC/E subfamily.</text>
</comment>
<dbReference type="AlphaFoldDB" id="C6LHZ0"/>
<accession>C6LHZ0</accession>
<organism evidence="9 10">
    <name type="scientific">Marvinbryantia formatexigens DSM 14469</name>
    <dbReference type="NCBI Taxonomy" id="478749"/>
    <lineage>
        <taxon>Bacteria</taxon>
        <taxon>Bacillati</taxon>
        <taxon>Bacillota</taxon>
        <taxon>Clostridia</taxon>
        <taxon>Lachnospirales</taxon>
        <taxon>Lachnospiraceae</taxon>
        <taxon>Marvinbryantia</taxon>
    </lineage>
</organism>
<feature type="transmembrane region" description="Helical" evidence="7">
    <location>
        <begin position="26"/>
        <end position="51"/>
    </location>
</feature>
<feature type="transmembrane region" description="Helical" evidence="7">
    <location>
        <begin position="270"/>
        <end position="289"/>
    </location>
</feature>
<comment type="caution">
    <text evidence="9">The sequence shown here is derived from an EMBL/GenBank/DDBJ whole genome shotgun (WGS) entry which is preliminary data.</text>
</comment>
<name>C6LHZ0_9FIRM</name>
<feature type="domain" description="ABC3 transporter permease C-terminal" evidence="8">
    <location>
        <begin position="715"/>
        <end position="821"/>
    </location>
</feature>
<protein>
    <submittedName>
        <fullName evidence="9">ATP synthase F0, A subunit</fullName>
    </submittedName>
</protein>
<dbReference type="eggNOG" id="COG0577">
    <property type="taxonomic scope" value="Bacteria"/>
</dbReference>
<feature type="transmembrane region" description="Helical" evidence="7">
    <location>
        <begin position="709"/>
        <end position="729"/>
    </location>
</feature>
<dbReference type="EMBL" id="ACCL02000016">
    <property type="protein sequence ID" value="EET59645.1"/>
    <property type="molecule type" value="Genomic_DNA"/>
</dbReference>
<dbReference type="OrthoDB" id="1694171at2"/>
<dbReference type="InterPro" id="IPR003838">
    <property type="entry name" value="ABC3_permease_C"/>
</dbReference>